<name>A0A0C9XZS1_9AGAR</name>
<protein>
    <submittedName>
        <fullName evidence="2">Uncharacterized protein</fullName>
    </submittedName>
</protein>
<accession>A0A0C9XZS1</accession>
<gene>
    <name evidence="2" type="ORF">K443DRAFT_574580</name>
</gene>
<dbReference type="AlphaFoldDB" id="A0A0C9XZS1"/>
<keyword evidence="3" id="KW-1185">Reference proteome</keyword>
<dbReference type="HOGENOM" id="CLU_2121482_0_0_1"/>
<reference evidence="2 3" key="1">
    <citation type="submission" date="2014-04" db="EMBL/GenBank/DDBJ databases">
        <authorList>
            <consortium name="DOE Joint Genome Institute"/>
            <person name="Kuo A."/>
            <person name="Kohler A."/>
            <person name="Nagy L.G."/>
            <person name="Floudas D."/>
            <person name="Copeland A."/>
            <person name="Barry K.W."/>
            <person name="Cichocki N."/>
            <person name="Veneault-Fourrey C."/>
            <person name="LaButti K."/>
            <person name="Lindquist E.A."/>
            <person name="Lipzen A."/>
            <person name="Lundell T."/>
            <person name="Morin E."/>
            <person name="Murat C."/>
            <person name="Sun H."/>
            <person name="Tunlid A."/>
            <person name="Henrissat B."/>
            <person name="Grigoriev I.V."/>
            <person name="Hibbett D.S."/>
            <person name="Martin F."/>
            <person name="Nordberg H.P."/>
            <person name="Cantor M.N."/>
            <person name="Hua S.X."/>
        </authorList>
    </citation>
    <scope>NUCLEOTIDE SEQUENCE [LARGE SCALE GENOMIC DNA]</scope>
    <source>
        <strain evidence="2 3">LaAM-08-1</strain>
    </source>
</reference>
<organism evidence="2 3">
    <name type="scientific">Laccaria amethystina LaAM-08-1</name>
    <dbReference type="NCBI Taxonomy" id="1095629"/>
    <lineage>
        <taxon>Eukaryota</taxon>
        <taxon>Fungi</taxon>
        <taxon>Dikarya</taxon>
        <taxon>Basidiomycota</taxon>
        <taxon>Agaricomycotina</taxon>
        <taxon>Agaricomycetes</taxon>
        <taxon>Agaricomycetidae</taxon>
        <taxon>Agaricales</taxon>
        <taxon>Agaricineae</taxon>
        <taxon>Hydnangiaceae</taxon>
        <taxon>Laccaria</taxon>
    </lineage>
</organism>
<sequence length="114" mass="12834">MPFLVRAKQRDRELKNNVIVITGVETIGEEGVQQMGQFPMQVREKFDGCGRVVLDGVNECVDSHQTTCFSRRQVKKASICVPVSDSFSKNVDNERSRPLENLSASIPRAVMHQK</sequence>
<dbReference type="Proteomes" id="UP000054477">
    <property type="component" value="Unassembled WGS sequence"/>
</dbReference>
<evidence type="ECO:0000313" key="3">
    <source>
        <dbReference type="Proteomes" id="UP000054477"/>
    </source>
</evidence>
<dbReference type="EMBL" id="KN838609">
    <property type="protein sequence ID" value="KIK01293.1"/>
    <property type="molecule type" value="Genomic_DNA"/>
</dbReference>
<proteinExistence type="predicted"/>
<evidence type="ECO:0000313" key="2">
    <source>
        <dbReference type="EMBL" id="KIK01293.1"/>
    </source>
</evidence>
<reference evidence="3" key="2">
    <citation type="submission" date="2015-01" db="EMBL/GenBank/DDBJ databases">
        <title>Evolutionary Origins and Diversification of the Mycorrhizal Mutualists.</title>
        <authorList>
            <consortium name="DOE Joint Genome Institute"/>
            <consortium name="Mycorrhizal Genomics Consortium"/>
            <person name="Kohler A."/>
            <person name="Kuo A."/>
            <person name="Nagy L.G."/>
            <person name="Floudas D."/>
            <person name="Copeland A."/>
            <person name="Barry K.W."/>
            <person name="Cichocki N."/>
            <person name="Veneault-Fourrey C."/>
            <person name="LaButti K."/>
            <person name="Lindquist E.A."/>
            <person name="Lipzen A."/>
            <person name="Lundell T."/>
            <person name="Morin E."/>
            <person name="Murat C."/>
            <person name="Riley R."/>
            <person name="Ohm R."/>
            <person name="Sun H."/>
            <person name="Tunlid A."/>
            <person name="Henrissat B."/>
            <person name="Grigoriev I.V."/>
            <person name="Hibbett D.S."/>
            <person name="Martin F."/>
        </authorList>
    </citation>
    <scope>NUCLEOTIDE SEQUENCE [LARGE SCALE GENOMIC DNA]</scope>
    <source>
        <strain evidence="3">LaAM-08-1</strain>
    </source>
</reference>
<evidence type="ECO:0000256" key="1">
    <source>
        <dbReference type="SAM" id="MobiDB-lite"/>
    </source>
</evidence>
<feature type="region of interest" description="Disordered" evidence="1">
    <location>
        <begin position="87"/>
        <end position="114"/>
    </location>
</feature>